<evidence type="ECO:0000313" key="3">
    <source>
        <dbReference type="Proteomes" id="UP000291084"/>
    </source>
</evidence>
<dbReference type="Proteomes" id="UP000291084">
    <property type="component" value="Chromosome 4"/>
</dbReference>
<gene>
    <name evidence="2" type="primary">Vigan.04G038700</name>
    <name evidence="2" type="ORF">VIGAN_04038700</name>
</gene>
<accession>A0A0S3RRU3</accession>
<proteinExistence type="predicted"/>
<evidence type="ECO:0000256" key="1">
    <source>
        <dbReference type="SAM" id="SignalP"/>
    </source>
</evidence>
<keyword evidence="1" id="KW-0732">Signal</keyword>
<feature type="signal peptide" evidence="1">
    <location>
        <begin position="1"/>
        <end position="28"/>
    </location>
</feature>
<dbReference type="EMBL" id="AP015037">
    <property type="protein sequence ID" value="BAT83262.1"/>
    <property type="molecule type" value="Genomic_DNA"/>
</dbReference>
<evidence type="ECO:0000313" key="2">
    <source>
        <dbReference type="EMBL" id="BAT83262.1"/>
    </source>
</evidence>
<keyword evidence="3" id="KW-1185">Reference proteome</keyword>
<protein>
    <recommendedName>
        <fullName evidence="4">Malectin-like domain-containing protein</fullName>
    </recommendedName>
</protein>
<feature type="non-terminal residue" evidence="2">
    <location>
        <position position="74"/>
    </location>
</feature>
<reference evidence="2 3" key="1">
    <citation type="journal article" date="2015" name="Sci. Rep.">
        <title>The power of single molecule real-time sequencing technology in the de novo assembly of a eukaryotic genome.</title>
        <authorList>
            <person name="Sakai H."/>
            <person name="Naito K."/>
            <person name="Ogiso-Tanaka E."/>
            <person name="Takahashi Y."/>
            <person name="Iseki K."/>
            <person name="Muto C."/>
            <person name="Satou K."/>
            <person name="Teruya K."/>
            <person name="Shiroma A."/>
            <person name="Shimoji M."/>
            <person name="Hirano T."/>
            <person name="Itoh T."/>
            <person name="Kaga A."/>
            <person name="Tomooka N."/>
        </authorList>
    </citation>
    <scope>NUCLEOTIDE SEQUENCE [LARGE SCALE GENOMIC DNA]</scope>
    <source>
        <strain evidence="3">cv. Shumari</strain>
    </source>
</reference>
<evidence type="ECO:0008006" key="4">
    <source>
        <dbReference type="Google" id="ProtNLM"/>
    </source>
</evidence>
<name>A0A0S3RRU3_PHAAN</name>
<sequence length="74" mass="7986">MDTACMPTASGTILLLLLLWCLSFLSTADDIYHPTDLFSISCGSSTNFSTLDTRNWTSDNHFLSPTNPSVAAPS</sequence>
<organism evidence="2 3">
    <name type="scientific">Vigna angularis var. angularis</name>
    <dbReference type="NCBI Taxonomy" id="157739"/>
    <lineage>
        <taxon>Eukaryota</taxon>
        <taxon>Viridiplantae</taxon>
        <taxon>Streptophyta</taxon>
        <taxon>Embryophyta</taxon>
        <taxon>Tracheophyta</taxon>
        <taxon>Spermatophyta</taxon>
        <taxon>Magnoliopsida</taxon>
        <taxon>eudicotyledons</taxon>
        <taxon>Gunneridae</taxon>
        <taxon>Pentapetalae</taxon>
        <taxon>rosids</taxon>
        <taxon>fabids</taxon>
        <taxon>Fabales</taxon>
        <taxon>Fabaceae</taxon>
        <taxon>Papilionoideae</taxon>
        <taxon>50 kb inversion clade</taxon>
        <taxon>NPAAA clade</taxon>
        <taxon>indigoferoid/millettioid clade</taxon>
        <taxon>Phaseoleae</taxon>
        <taxon>Vigna</taxon>
    </lineage>
</organism>
<dbReference type="AlphaFoldDB" id="A0A0S3RRU3"/>
<feature type="chain" id="PRO_5006617332" description="Malectin-like domain-containing protein" evidence="1">
    <location>
        <begin position="29"/>
        <end position="74"/>
    </location>
</feature>